<evidence type="ECO:0008006" key="2">
    <source>
        <dbReference type="Google" id="ProtNLM"/>
    </source>
</evidence>
<reference evidence="1" key="1">
    <citation type="journal article" date="2015" name="Nature">
        <title>Complex archaea that bridge the gap between prokaryotes and eukaryotes.</title>
        <authorList>
            <person name="Spang A."/>
            <person name="Saw J.H."/>
            <person name="Jorgensen S.L."/>
            <person name="Zaremba-Niedzwiedzka K."/>
            <person name="Martijn J."/>
            <person name="Lind A.E."/>
            <person name="van Eijk R."/>
            <person name="Schleper C."/>
            <person name="Guy L."/>
            <person name="Ettema T.J."/>
        </authorList>
    </citation>
    <scope>NUCLEOTIDE SEQUENCE</scope>
</reference>
<dbReference type="EMBL" id="LAZR01000014">
    <property type="protein sequence ID" value="KKO06845.1"/>
    <property type="molecule type" value="Genomic_DNA"/>
</dbReference>
<accession>A0A0F9VS21</accession>
<dbReference type="Pfam" id="PF06252">
    <property type="entry name" value="GemA"/>
    <property type="match status" value="1"/>
</dbReference>
<protein>
    <recommendedName>
        <fullName evidence="2">DUF1018 domain-containing protein</fullName>
    </recommendedName>
</protein>
<gene>
    <name evidence="1" type="ORF">LCGC14_0060290</name>
</gene>
<dbReference type="InterPro" id="IPR009363">
    <property type="entry name" value="Phage_Mu_Gp16"/>
</dbReference>
<name>A0A0F9VS21_9ZZZZ</name>
<organism evidence="1">
    <name type="scientific">marine sediment metagenome</name>
    <dbReference type="NCBI Taxonomy" id="412755"/>
    <lineage>
        <taxon>unclassified sequences</taxon>
        <taxon>metagenomes</taxon>
        <taxon>ecological metagenomes</taxon>
    </lineage>
</organism>
<dbReference type="AlphaFoldDB" id="A0A0F9VS21"/>
<sequence>MANPRSDIAMIKVAIKQLGIADDDGNEAAGVLSTYRQMLMSVTGKTSVSADAMTDRERAKVLRHLRQQGFVPKSTKKRPRRVERAPGMLSQGELGLIHVLWRALEDAGEIKSPGKESLCAWVENFTTQFNSGRGYSAPEFLPQYAAGKVIEQLKQWCRRCHIEWE</sequence>
<comment type="caution">
    <text evidence="1">The sequence shown here is derived from an EMBL/GenBank/DDBJ whole genome shotgun (WGS) entry which is preliminary data.</text>
</comment>
<evidence type="ECO:0000313" key="1">
    <source>
        <dbReference type="EMBL" id="KKO06845.1"/>
    </source>
</evidence>
<proteinExistence type="predicted"/>